<evidence type="ECO:0000313" key="5">
    <source>
        <dbReference type="Proteomes" id="UP000254603"/>
    </source>
</evidence>
<protein>
    <submittedName>
        <fullName evidence="4">IMPACT family member yigZ</fullName>
    </submittedName>
    <submittedName>
        <fullName evidence="3">YigZ family protein</fullName>
    </submittedName>
</protein>
<evidence type="ECO:0000259" key="2">
    <source>
        <dbReference type="Pfam" id="PF01205"/>
    </source>
</evidence>
<dbReference type="SUPFAM" id="SSF54980">
    <property type="entry name" value="EF-G C-terminal domain-like"/>
    <property type="match status" value="1"/>
</dbReference>
<dbReference type="GO" id="GO:0006446">
    <property type="term" value="P:regulation of translational initiation"/>
    <property type="evidence" value="ECO:0007669"/>
    <property type="project" value="TreeGrafter"/>
</dbReference>
<keyword evidence="6" id="KW-1185">Reference proteome</keyword>
<dbReference type="GO" id="GO:0032561">
    <property type="term" value="F:guanyl ribonucleotide binding"/>
    <property type="evidence" value="ECO:0007669"/>
    <property type="project" value="UniProtKB-ARBA"/>
</dbReference>
<name>A0A378XJM8_9BURK</name>
<feature type="domain" description="Impact N-terminal" evidence="2">
    <location>
        <begin position="15"/>
        <end position="115"/>
    </location>
</feature>
<dbReference type="Pfam" id="PF01205">
    <property type="entry name" value="Impact_N"/>
    <property type="match status" value="1"/>
</dbReference>
<reference evidence="3 6" key="2">
    <citation type="submission" date="2020-12" db="EMBL/GenBank/DDBJ databases">
        <title>FDA dAtabase for Regulatory Grade micrObial Sequences (FDA-ARGOS): Supporting development and validation of Infectious Disease Dx tests.</title>
        <authorList>
            <person name="Sproer C."/>
            <person name="Gronow S."/>
            <person name="Severitt S."/>
            <person name="Schroder I."/>
            <person name="Tallon L."/>
            <person name="Sadzewicz L."/>
            <person name="Zhao X."/>
            <person name="Boylan J."/>
            <person name="Ott S."/>
            <person name="Bowen H."/>
            <person name="Vavikolanu K."/>
            <person name="Mehta A."/>
            <person name="Aluvathingal J."/>
            <person name="Nadendla S."/>
            <person name="Lowell S."/>
            <person name="Myers T."/>
            <person name="Yan Y."/>
            <person name="Sichtig H."/>
        </authorList>
    </citation>
    <scope>NUCLEOTIDE SEQUENCE [LARGE SCALE GENOMIC DNA]</scope>
    <source>
        <strain evidence="3 6">FDAARGOS_872</strain>
    </source>
</reference>
<dbReference type="PROSITE" id="PS00910">
    <property type="entry name" value="UPF0029"/>
    <property type="match status" value="1"/>
</dbReference>
<dbReference type="Proteomes" id="UP000254603">
    <property type="component" value="Unassembled WGS sequence"/>
</dbReference>
<dbReference type="InterPro" id="IPR023582">
    <property type="entry name" value="Impact"/>
</dbReference>
<proteinExistence type="inferred from homology"/>
<dbReference type="Gene3D" id="3.30.230.30">
    <property type="entry name" value="Impact, N-terminal domain"/>
    <property type="match status" value="1"/>
</dbReference>
<evidence type="ECO:0000313" key="4">
    <source>
        <dbReference type="EMBL" id="SUA58362.1"/>
    </source>
</evidence>
<dbReference type="PANTHER" id="PTHR16301:SF20">
    <property type="entry name" value="IMPACT FAMILY MEMBER YIGZ"/>
    <property type="match status" value="1"/>
</dbReference>
<reference evidence="4 5" key="1">
    <citation type="submission" date="2018-06" db="EMBL/GenBank/DDBJ databases">
        <authorList>
            <consortium name="Pathogen Informatics"/>
            <person name="Doyle S."/>
        </authorList>
    </citation>
    <scope>NUCLEOTIDE SEQUENCE [LARGE SCALE GENOMIC DNA]</scope>
    <source>
        <strain evidence="4 5">NCTC11997</strain>
    </source>
</reference>
<accession>A0A378XJM8</accession>
<sequence length="199" mass="22248">MLELIGTVSYEETIKKSLFIVHAAPVLSAEEALRFVEEHSKVDATHNCWAFRIGDEYRFNDDGEPGGTAGRPILAAIEGRDLTNIVVLVIRYYGGIKLGTGGLVRAYGGTAAKCLHDAPKREIVAMSRVLCDCPYSDMERLKVQLQQDGVVLVSEDFDAVGVKWEWLIPVTKVPELEEIHRNLTRGQAYWKIISKEEMI</sequence>
<dbReference type="EMBL" id="CP065725">
    <property type="protein sequence ID" value="QPT40027.1"/>
    <property type="molecule type" value="Genomic_DNA"/>
</dbReference>
<dbReference type="InterPro" id="IPR020568">
    <property type="entry name" value="Ribosomal_Su5_D2-typ_SF"/>
</dbReference>
<dbReference type="Proteomes" id="UP000594903">
    <property type="component" value="Chromosome"/>
</dbReference>
<evidence type="ECO:0000313" key="3">
    <source>
        <dbReference type="EMBL" id="QPT40027.1"/>
    </source>
</evidence>
<dbReference type="InterPro" id="IPR036956">
    <property type="entry name" value="Impact_N_sf"/>
</dbReference>
<dbReference type="SUPFAM" id="SSF54211">
    <property type="entry name" value="Ribosomal protein S5 domain 2-like"/>
    <property type="match status" value="1"/>
</dbReference>
<dbReference type="InterPro" id="IPR020569">
    <property type="entry name" value="UPF0029_Impact_CS"/>
</dbReference>
<dbReference type="GO" id="GO:0017111">
    <property type="term" value="F:ribonucleoside triphosphate phosphatase activity"/>
    <property type="evidence" value="ECO:0007669"/>
    <property type="project" value="UniProtKB-ARBA"/>
</dbReference>
<dbReference type="InterPro" id="IPR035647">
    <property type="entry name" value="EFG_III/V"/>
</dbReference>
<dbReference type="PANTHER" id="PTHR16301">
    <property type="entry name" value="IMPACT-RELATED"/>
    <property type="match status" value="1"/>
</dbReference>
<dbReference type="RefSeq" id="WP_018574508.1">
    <property type="nucleotide sequence ID" value="NZ_CP065725.1"/>
</dbReference>
<evidence type="ECO:0000313" key="6">
    <source>
        <dbReference type="Proteomes" id="UP000594903"/>
    </source>
</evidence>
<dbReference type="InterPro" id="IPR001498">
    <property type="entry name" value="Impact_N"/>
</dbReference>
<dbReference type="GO" id="GO:0005737">
    <property type="term" value="C:cytoplasm"/>
    <property type="evidence" value="ECO:0007669"/>
    <property type="project" value="TreeGrafter"/>
</dbReference>
<dbReference type="OrthoDB" id="9813771at2"/>
<dbReference type="AlphaFoldDB" id="A0A378XJM8"/>
<gene>
    <name evidence="4" type="primary">yigZ</name>
    <name evidence="3" type="ORF">I6G29_13150</name>
    <name evidence="4" type="ORF">NCTC11997_02700</name>
</gene>
<comment type="similarity">
    <text evidence="1">Belongs to the IMPACT family.</text>
</comment>
<dbReference type="EMBL" id="UGSB01000001">
    <property type="protein sequence ID" value="SUA58362.1"/>
    <property type="molecule type" value="Genomic_DNA"/>
</dbReference>
<evidence type="ECO:0000256" key="1">
    <source>
        <dbReference type="ARBA" id="ARBA00007665"/>
    </source>
</evidence>
<organism evidence="4 5">
    <name type="scientific">Oligella ureolytica</name>
    <dbReference type="NCBI Taxonomy" id="90244"/>
    <lineage>
        <taxon>Bacteria</taxon>
        <taxon>Pseudomonadati</taxon>
        <taxon>Pseudomonadota</taxon>
        <taxon>Betaproteobacteria</taxon>
        <taxon>Burkholderiales</taxon>
        <taxon>Alcaligenaceae</taxon>
        <taxon>Oligella</taxon>
    </lineage>
</organism>
<dbReference type="STRING" id="1122619.GCA_000373745_01324"/>
<dbReference type="Gene3D" id="3.30.70.240">
    <property type="match status" value="1"/>
</dbReference>